<reference evidence="2 3" key="1">
    <citation type="submission" date="2024-01" db="EMBL/GenBank/DDBJ databases">
        <title>Genome assemblies of Stephania.</title>
        <authorList>
            <person name="Yang L."/>
        </authorList>
    </citation>
    <scope>NUCLEOTIDE SEQUENCE [LARGE SCALE GENOMIC DNA]</scope>
    <source>
        <strain evidence="2">YNDBR</strain>
        <tissue evidence="2">Leaf</tissue>
    </source>
</reference>
<evidence type="ECO:0000256" key="1">
    <source>
        <dbReference type="SAM" id="MobiDB-lite"/>
    </source>
</evidence>
<accession>A0AAP0JYY1</accession>
<name>A0AAP0JYY1_9MAGN</name>
<comment type="caution">
    <text evidence="2">The sequence shown here is derived from an EMBL/GenBank/DDBJ whole genome shotgun (WGS) entry which is preliminary data.</text>
</comment>
<protein>
    <submittedName>
        <fullName evidence="2">Uncharacterized protein</fullName>
    </submittedName>
</protein>
<organism evidence="2 3">
    <name type="scientific">Stephania yunnanensis</name>
    <dbReference type="NCBI Taxonomy" id="152371"/>
    <lineage>
        <taxon>Eukaryota</taxon>
        <taxon>Viridiplantae</taxon>
        <taxon>Streptophyta</taxon>
        <taxon>Embryophyta</taxon>
        <taxon>Tracheophyta</taxon>
        <taxon>Spermatophyta</taxon>
        <taxon>Magnoliopsida</taxon>
        <taxon>Ranunculales</taxon>
        <taxon>Menispermaceae</taxon>
        <taxon>Menispermoideae</taxon>
        <taxon>Cissampelideae</taxon>
        <taxon>Stephania</taxon>
    </lineage>
</organism>
<dbReference type="Proteomes" id="UP001420932">
    <property type="component" value="Unassembled WGS sequence"/>
</dbReference>
<gene>
    <name evidence="2" type="ORF">Syun_012183</name>
</gene>
<feature type="region of interest" description="Disordered" evidence="1">
    <location>
        <begin position="36"/>
        <end position="108"/>
    </location>
</feature>
<evidence type="ECO:0000313" key="3">
    <source>
        <dbReference type="Proteomes" id="UP001420932"/>
    </source>
</evidence>
<keyword evidence="3" id="KW-1185">Reference proteome</keyword>
<proteinExistence type="predicted"/>
<evidence type="ECO:0000313" key="2">
    <source>
        <dbReference type="EMBL" id="KAK9142783.1"/>
    </source>
</evidence>
<dbReference type="AlphaFoldDB" id="A0AAP0JYY1"/>
<dbReference type="EMBL" id="JBBNAF010000005">
    <property type="protein sequence ID" value="KAK9142783.1"/>
    <property type="molecule type" value="Genomic_DNA"/>
</dbReference>
<sequence length="108" mass="11767">MEPCTNWVSLGAQVRVVGGEMVWRCAGFPHKRHTASTVSAGSRRGRAVTPFVGSHGPALEPCRDPEACGAYEETPRTSTYLPHPPRFEPTLSRDNSVGSWSRVPTGYL</sequence>